<dbReference type="Proteomes" id="UP000015104">
    <property type="component" value="Unassembled WGS sequence"/>
</dbReference>
<organism evidence="2 3">
    <name type="scientific">Tetranychus urticae</name>
    <name type="common">Two-spotted spider mite</name>
    <dbReference type="NCBI Taxonomy" id="32264"/>
    <lineage>
        <taxon>Eukaryota</taxon>
        <taxon>Metazoa</taxon>
        <taxon>Ecdysozoa</taxon>
        <taxon>Arthropoda</taxon>
        <taxon>Chelicerata</taxon>
        <taxon>Arachnida</taxon>
        <taxon>Acari</taxon>
        <taxon>Acariformes</taxon>
        <taxon>Trombidiformes</taxon>
        <taxon>Prostigmata</taxon>
        <taxon>Eleutherengona</taxon>
        <taxon>Raphignathae</taxon>
        <taxon>Tetranychoidea</taxon>
        <taxon>Tetranychidae</taxon>
        <taxon>Tetranychus</taxon>
    </lineage>
</organism>
<evidence type="ECO:0000313" key="2">
    <source>
        <dbReference type="EnsemblMetazoa" id="tetur13g00360.1"/>
    </source>
</evidence>
<proteinExistence type="predicted"/>
<name>T1KJL3_TETUR</name>
<reference evidence="2" key="2">
    <citation type="submission" date="2015-06" db="UniProtKB">
        <authorList>
            <consortium name="EnsemblMetazoa"/>
        </authorList>
    </citation>
    <scope>IDENTIFICATION</scope>
</reference>
<dbReference type="AlphaFoldDB" id="T1KJL3"/>
<keyword evidence="3" id="KW-1185">Reference proteome</keyword>
<protein>
    <submittedName>
        <fullName evidence="2">Uncharacterized protein</fullName>
    </submittedName>
</protein>
<feature type="region of interest" description="Disordered" evidence="1">
    <location>
        <begin position="1"/>
        <end position="27"/>
    </location>
</feature>
<reference evidence="3" key="1">
    <citation type="submission" date="2011-08" db="EMBL/GenBank/DDBJ databases">
        <authorList>
            <person name="Rombauts S."/>
        </authorList>
    </citation>
    <scope>NUCLEOTIDE SEQUENCE</scope>
    <source>
        <strain evidence="3">London</strain>
    </source>
</reference>
<sequence>MVGKKRKLGKVTNAKKIPTCTIGERKD</sequence>
<dbReference type="EMBL" id="CAEY01000163">
    <property type="status" value="NOT_ANNOTATED_CDS"/>
    <property type="molecule type" value="Genomic_DNA"/>
</dbReference>
<dbReference type="HOGENOM" id="CLU_3415436_0_0_1"/>
<accession>T1KJL3</accession>
<evidence type="ECO:0000313" key="3">
    <source>
        <dbReference type="Proteomes" id="UP000015104"/>
    </source>
</evidence>
<dbReference type="EnsemblMetazoa" id="tetur13g00360.1">
    <property type="protein sequence ID" value="tetur13g00360.1"/>
    <property type="gene ID" value="tetur13g00360"/>
</dbReference>
<evidence type="ECO:0000256" key="1">
    <source>
        <dbReference type="SAM" id="MobiDB-lite"/>
    </source>
</evidence>